<protein>
    <submittedName>
        <fullName evidence="1">Uncharacterized protein</fullName>
    </submittedName>
</protein>
<proteinExistence type="predicted"/>
<name>A0A375IZU7_9BURK</name>
<dbReference type="EMBL" id="OVTA01000009">
    <property type="protein sequence ID" value="SPR97420.1"/>
    <property type="molecule type" value="Genomic_DNA"/>
</dbReference>
<dbReference type="AlphaFoldDB" id="A0A375IZU7"/>
<organism evidence="1 2">
    <name type="scientific">Cupriavidus taiwanensis</name>
    <dbReference type="NCBI Taxonomy" id="164546"/>
    <lineage>
        <taxon>Bacteria</taxon>
        <taxon>Pseudomonadati</taxon>
        <taxon>Pseudomonadota</taxon>
        <taxon>Betaproteobacteria</taxon>
        <taxon>Burkholderiales</taxon>
        <taxon>Burkholderiaceae</taxon>
        <taxon>Cupriavidus</taxon>
    </lineage>
</organism>
<evidence type="ECO:0000313" key="2">
    <source>
        <dbReference type="Proteomes" id="UP000256805"/>
    </source>
</evidence>
<gene>
    <name evidence="1" type="ORF">CBM2634_A170150</name>
</gene>
<reference evidence="1 2" key="1">
    <citation type="submission" date="2018-01" db="EMBL/GenBank/DDBJ databases">
        <authorList>
            <person name="Gaut B.S."/>
            <person name="Morton B.R."/>
            <person name="Clegg M.T."/>
            <person name="Duvall M.R."/>
        </authorList>
    </citation>
    <scope>NUCLEOTIDE SEQUENCE [LARGE SCALE GENOMIC DNA]</scope>
    <source>
        <strain evidence="1">Cupriavidus taiwanensis cmp 52</strain>
    </source>
</reference>
<accession>A0A375IZU7</accession>
<dbReference type="Proteomes" id="UP000256805">
    <property type="component" value="Unassembled WGS sequence"/>
</dbReference>
<sequence length="58" mass="5910">MPRWPDAVKVTRQHMATGPAALAAALPGKPAGVAAGGLPGLNYVKFVDRTGVPAFDPV</sequence>
<evidence type="ECO:0000313" key="1">
    <source>
        <dbReference type="EMBL" id="SPR97420.1"/>
    </source>
</evidence>